<geneLocation type="mitochondrion" evidence="1"/>
<dbReference type="EMBL" id="LKAM01000005">
    <property type="protein sequence ID" value="KUM48576.1"/>
    <property type="molecule type" value="Genomic_DNA"/>
</dbReference>
<sequence length="97" mass="10989">MLENAHMLQHLYLEHLQLSELIGTKLLSKHMELLVRALQLDPPLTLMLAGKPPPLPLFPSLPLPLPPLWVPYLYLYLALNPQHLALDPSRSNLICLS</sequence>
<protein>
    <submittedName>
        <fullName evidence="1">Uncharacterized protein</fullName>
    </submittedName>
</protein>
<keyword evidence="1" id="KW-0496">Mitochondrion</keyword>
<comment type="caution">
    <text evidence="1">The sequence shown here is derived from an EMBL/GenBank/DDBJ whole genome shotgun (WGS) entry which is preliminary data.</text>
</comment>
<reference evidence="1" key="1">
    <citation type="journal article" date="2015" name="Genome Biol. Evol.">
        <title>Organellar Genomes of White Spruce (Picea glauca): Assembly and Annotation.</title>
        <authorList>
            <person name="Jackman S.D."/>
            <person name="Warren R.L."/>
            <person name="Gibb E.A."/>
            <person name="Vandervalk B.P."/>
            <person name="Mohamadi H."/>
            <person name="Chu J."/>
            <person name="Raymond A."/>
            <person name="Pleasance S."/>
            <person name="Coope R."/>
            <person name="Wildung M.R."/>
            <person name="Ritland C.E."/>
            <person name="Bousquet J."/>
            <person name="Jones S.J."/>
            <person name="Bohlmann J."/>
            <person name="Birol I."/>
        </authorList>
    </citation>
    <scope>NUCLEOTIDE SEQUENCE [LARGE SCALE GENOMIC DNA]</scope>
    <source>
        <tissue evidence="1">Flushing bud</tissue>
    </source>
</reference>
<organism evidence="1">
    <name type="scientific">Picea glauca</name>
    <name type="common">White spruce</name>
    <name type="synonym">Pinus glauca</name>
    <dbReference type="NCBI Taxonomy" id="3330"/>
    <lineage>
        <taxon>Eukaryota</taxon>
        <taxon>Viridiplantae</taxon>
        <taxon>Streptophyta</taxon>
        <taxon>Embryophyta</taxon>
        <taxon>Tracheophyta</taxon>
        <taxon>Spermatophyta</taxon>
        <taxon>Pinopsida</taxon>
        <taxon>Pinidae</taxon>
        <taxon>Conifers I</taxon>
        <taxon>Pinales</taxon>
        <taxon>Pinaceae</taxon>
        <taxon>Picea</taxon>
    </lineage>
</organism>
<name>A0A124GNE6_PICGL</name>
<proteinExistence type="predicted"/>
<evidence type="ECO:0000313" key="1">
    <source>
        <dbReference type="EMBL" id="KUM48576.1"/>
    </source>
</evidence>
<dbReference type="AlphaFoldDB" id="A0A124GNE6"/>
<gene>
    <name evidence="1" type="ORF">ABT39_MTgene4591</name>
</gene>
<accession>A0A124GNE6</accession>